<dbReference type="InterPro" id="IPR005119">
    <property type="entry name" value="LysR_subst-bd"/>
</dbReference>
<evidence type="ECO:0000256" key="4">
    <source>
        <dbReference type="ARBA" id="ARBA00023163"/>
    </source>
</evidence>
<dbReference type="Gene3D" id="1.10.10.10">
    <property type="entry name" value="Winged helix-like DNA-binding domain superfamily/Winged helix DNA-binding domain"/>
    <property type="match status" value="1"/>
</dbReference>
<protein>
    <submittedName>
        <fullName evidence="6">LysR family transcriptional regulator</fullName>
    </submittedName>
</protein>
<dbReference type="PANTHER" id="PTHR30126">
    <property type="entry name" value="HTH-TYPE TRANSCRIPTIONAL REGULATOR"/>
    <property type="match status" value="1"/>
</dbReference>
<dbReference type="AlphaFoldDB" id="K2INL4"/>
<name>K2INL4_9RHOB</name>
<evidence type="ECO:0000313" key="7">
    <source>
        <dbReference type="Proteomes" id="UP000006762"/>
    </source>
</evidence>
<dbReference type="eggNOG" id="COG0583">
    <property type="taxonomic scope" value="Bacteria"/>
</dbReference>
<dbReference type="InterPro" id="IPR036388">
    <property type="entry name" value="WH-like_DNA-bd_sf"/>
</dbReference>
<keyword evidence="3" id="KW-0238">DNA-binding</keyword>
<dbReference type="STRING" id="1208323.B30_08148"/>
<accession>K2INL4</accession>
<proteinExistence type="inferred from homology"/>
<dbReference type="GO" id="GO:0000976">
    <property type="term" value="F:transcription cis-regulatory region binding"/>
    <property type="evidence" value="ECO:0007669"/>
    <property type="project" value="TreeGrafter"/>
</dbReference>
<sequence>MQTHSLETFFWVSRLSSFRRAAERLNISQPTVSARIQGLEEELGVTLLHRDRSLTLTEQGHELLDYARKVLRLTEDLSFHKGALPVETRLRIGANGPVAATWLMTLATRLEHAQPSLRLEIEVNQSATLLQHLATDQLDLAFLSEDPQDPRLRLERIGAYKMVWVAKPGLSTTRLSDTELGTCPIISYGWQSPIHDHTHAPAFGTARHRRFLHTDSLFMMIRLAIEGAGLALLPHAAILRELAEGQLVIVEVETKAIDLPLLAARPRSKRSALADQALALAKTLMPLNVKN</sequence>
<dbReference type="SUPFAM" id="SSF46785">
    <property type="entry name" value="Winged helix' DNA-binding domain"/>
    <property type="match status" value="1"/>
</dbReference>
<dbReference type="SUPFAM" id="SSF53850">
    <property type="entry name" value="Periplasmic binding protein-like II"/>
    <property type="match status" value="1"/>
</dbReference>
<dbReference type="InterPro" id="IPR036390">
    <property type="entry name" value="WH_DNA-bd_sf"/>
</dbReference>
<dbReference type="GO" id="GO:0003700">
    <property type="term" value="F:DNA-binding transcription factor activity"/>
    <property type="evidence" value="ECO:0007669"/>
    <property type="project" value="InterPro"/>
</dbReference>
<comment type="similarity">
    <text evidence="1">Belongs to the LysR transcriptional regulatory family.</text>
</comment>
<dbReference type="InterPro" id="IPR000847">
    <property type="entry name" value="LysR_HTH_N"/>
</dbReference>
<dbReference type="Proteomes" id="UP000006762">
    <property type="component" value="Unassembled WGS sequence"/>
</dbReference>
<evidence type="ECO:0000256" key="2">
    <source>
        <dbReference type="ARBA" id="ARBA00023015"/>
    </source>
</evidence>
<dbReference type="CDD" id="cd05466">
    <property type="entry name" value="PBP2_LTTR_substrate"/>
    <property type="match status" value="1"/>
</dbReference>
<keyword evidence="7" id="KW-1185">Reference proteome</keyword>
<keyword evidence="2" id="KW-0805">Transcription regulation</keyword>
<dbReference type="PANTHER" id="PTHR30126:SF77">
    <property type="entry name" value="TRANSCRIPTIONAL REGULATORY PROTEIN"/>
    <property type="match status" value="1"/>
</dbReference>
<evidence type="ECO:0000256" key="1">
    <source>
        <dbReference type="ARBA" id="ARBA00009437"/>
    </source>
</evidence>
<evidence type="ECO:0000313" key="6">
    <source>
        <dbReference type="EMBL" id="EKE71726.1"/>
    </source>
</evidence>
<evidence type="ECO:0000256" key="3">
    <source>
        <dbReference type="ARBA" id="ARBA00023125"/>
    </source>
</evidence>
<dbReference type="PATRIC" id="fig|1208323.3.peg.1683"/>
<dbReference type="PROSITE" id="PS50931">
    <property type="entry name" value="HTH_LYSR"/>
    <property type="match status" value="1"/>
</dbReference>
<dbReference type="OrthoDB" id="9791253at2"/>
<dbReference type="PRINTS" id="PR00039">
    <property type="entry name" value="HTHLYSR"/>
</dbReference>
<comment type="caution">
    <text evidence="6">The sequence shown here is derived from an EMBL/GenBank/DDBJ whole genome shotgun (WGS) entry which is preliminary data.</text>
</comment>
<dbReference type="FunFam" id="1.10.10.10:FF:000001">
    <property type="entry name" value="LysR family transcriptional regulator"/>
    <property type="match status" value="1"/>
</dbReference>
<dbReference type="RefSeq" id="WP_009571571.1">
    <property type="nucleotide sequence ID" value="NZ_AMRK01000004.1"/>
</dbReference>
<evidence type="ECO:0000259" key="5">
    <source>
        <dbReference type="PROSITE" id="PS50931"/>
    </source>
</evidence>
<reference evidence="6 7" key="1">
    <citation type="submission" date="2012-09" db="EMBL/GenBank/DDBJ databases">
        <title>Celeribacter baekdonensis B30 Genome Sequencing.</title>
        <authorList>
            <person name="Wang W."/>
        </authorList>
    </citation>
    <scope>NUCLEOTIDE SEQUENCE [LARGE SCALE GENOMIC DNA]</scope>
    <source>
        <strain evidence="6 7">B30</strain>
    </source>
</reference>
<feature type="domain" description="HTH lysR-type" evidence="5">
    <location>
        <begin position="1"/>
        <end position="57"/>
    </location>
</feature>
<gene>
    <name evidence="6" type="ORF">B30_08148</name>
</gene>
<organism evidence="6 7">
    <name type="scientific">Celeribacter baekdonensis B30</name>
    <dbReference type="NCBI Taxonomy" id="1208323"/>
    <lineage>
        <taxon>Bacteria</taxon>
        <taxon>Pseudomonadati</taxon>
        <taxon>Pseudomonadota</taxon>
        <taxon>Alphaproteobacteria</taxon>
        <taxon>Rhodobacterales</taxon>
        <taxon>Roseobacteraceae</taxon>
        <taxon>Celeribacter</taxon>
    </lineage>
</organism>
<dbReference type="Pfam" id="PF03466">
    <property type="entry name" value="LysR_substrate"/>
    <property type="match status" value="1"/>
</dbReference>
<dbReference type="Pfam" id="PF00126">
    <property type="entry name" value="HTH_1"/>
    <property type="match status" value="1"/>
</dbReference>
<keyword evidence="4" id="KW-0804">Transcription</keyword>
<dbReference type="Gene3D" id="3.40.190.10">
    <property type="entry name" value="Periplasmic binding protein-like II"/>
    <property type="match status" value="2"/>
</dbReference>
<dbReference type="EMBL" id="AMRK01000004">
    <property type="protein sequence ID" value="EKE71726.1"/>
    <property type="molecule type" value="Genomic_DNA"/>
</dbReference>